<feature type="domain" description="Crinkler effector protein N-terminal" evidence="4">
    <location>
        <begin position="5"/>
        <end position="67"/>
    </location>
</feature>
<dbReference type="Pfam" id="PF20147">
    <property type="entry name" value="Crinkler"/>
    <property type="match status" value="1"/>
</dbReference>
<accession>G4ZIQ6</accession>
<dbReference type="RefSeq" id="XP_009526775.1">
    <property type="nucleotide sequence ID" value="XM_009528480.1"/>
</dbReference>
<proteinExistence type="predicted"/>
<evidence type="ECO:0000313" key="5">
    <source>
        <dbReference type="EMBL" id="EGZ17717.1"/>
    </source>
</evidence>
<protein>
    <recommendedName>
        <fullName evidence="4">Crinkler effector protein N-terminal domain-containing protein</fullName>
    </recommendedName>
</protein>
<evidence type="ECO:0000313" key="6">
    <source>
        <dbReference type="Proteomes" id="UP000002640"/>
    </source>
</evidence>
<sequence>MVIVNCFFVVEGCVISISIDEGMTIGILKQAIKDAKPNDLKDLDAHKLELFPAKTEEGDKWMTREEAKAGRIPVHVLVVVPGTIQFAYRAPKCLVTTEGAQWDFQNPLDGTKVAEAKKHPLFVCLGAPGTGKSRVLDEFPTLMQERIFDERTQDSEITTLLKSAFTFKLQDAMLWQEFAEDRSRHQGPAQVLSMLSTITGTGSRTSEFYSALDALSDIVNAAKCWVIAICSATIYSPVNEFLAGSSQWRYKVPTAILSRPRVQNVDVFAGFDGDELIQLLIEDMGGHGRAVETLYNVMTSREKANQSMEFVPLVSDVLTALRSQYPVIEIEVSSMREAFLAVIARRQVDERSRFGALSLDGVISTGLIRLEEDCLTCPYVLYLLLNSNEYRGEDGEDVKPWQAWELCDHKYRVLKSVAWSGEEEVHWRQLHFGARFGSGCDRLVRERRPRMYTPSAKRMRTDNVCIEGNDPGRQIVYQPVAESSLGYASTYLEDVDNQGATIQEVRHCKCIEGDISLETIQKEKARVAGPNDLFLLFCTGEVQGDISLLENRAVVDSTCWKEYYGPFAARALFLGTVPPPCLNTSSASKLELVVGMDPRVARRSKNIVHSQATKTPM</sequence>
<keyword evidence="6" id="KW-1185">Reference proteome</keyword>
<evidence type="ECO:0000256" key="3">
    <source>
        <dbReference type="ARBA" id="ARBA00022525"/>
    </source>
</evidence>
<organism evidence="5 6">
    <name type="scientific">Phytophthora sojae (strain P6497)</name>
    <name type="common">Soybean stem and root rot agent</name>
    <name type="synonym">Phytophthora megasperma f. sp. glycines</name>
    <dbReference type="NCBI Taxonomy" id="1094619"/>
    <lineage>
        <taxon>Eukaryota</taxon>
        <taxon>Sar</taxon>
        <taxon>Stramenopiles</taxon>
        <taxon>Oomycota</taxon>
        <taxon>Peronosporomycetes</taxon>
        <taxon>Peronosporales</taxon>
        <taxon>Peronosporaceae</taxon>
        <taxon>Phytophthora</taxon>
    </lineage>
</organism>
<name>G4ZIQ6_PHYSP</name>
<gene>
    <name evidence="5" type="ORF">PHYSODRAFT_314938</name>
</gene>
<evidence type="ECO:0000256" key="1">
    <source>
        <dbReference type="ARBA" id="ARBA00004340"/>
    </source>
</evidence>
<reference evidence="5 6" key="1">
    <citation type="journal article" date="2006" name="Science">
        <title>Phytophthora genome sequences uncover evolutionary origins and mechanisms of pathogenesis.</title>
        <authorList>
            <person name="Tyler B.M."/>
            <person name="Tripathy S."/>
            <person name="Zhang X."/>
            <person name="Dehal P."/>
            <person name="Jiang R.H."/>
            <person name="Aerts A."/>
            <person name="Arredondo F.D."/>
            <person name="Baxter L."/>
            <person name="Bensasson D."/>
            <person name="Beynon J.L."/>
            <person name="Chapman J."/>
            <person name="Damasceno C.M."/>
            <person name="Dorrance A.E."/>
            <person name="Dou D."/>
            <person name="Dickerman A.W."/>
            <person name="Dubchak I.L."/>
            <person name="Garbelotto M."/>
            <person name="Gijzen M."/>
            <person name="Gordon S.G."/>
            <person name="Govers F."/>
            <person name="Grunwald N.J."/>
            <person name="Huang W."/>
            <person name="Ivors K.L."/>
            <person name="Jones R.W."/>
            <person name="Kamoun S."/>
            <person name="Krampis K."/>
            <person name="Lamour K.H."/>
            <person name="Lee M.K."/>
            <person name="McDonald W.H."/>
            <person name="Medina M."/>
            <person name="Meijer H.J."/>
            <person name="Nordberg E.K."/>
            <person name="Maclean D.J."/>
            <person name="Ospina-Giraldo M.D."/>
            <person name="Morris P.F."/>
            <person name="Phuntumart V."/>
            <person name="Putnam N.H."/>
            <person name="Rash S."/>
            <person name="Rose J.K."/>
            <person name="Sakihama Y."/>
            <person name="Salamov A.A."/>
            <person name="Savidor A."/>
            <person name="Scheuring C.F."/>
            <person name="Smith B.M."/>
            <person name="Sobral B.W."/>
            <person name="Terry A."/>
            <person name="Torto-Alalibo T.A."/>
            <person name="Win J."/>
            <person name="Xu Z."/>
            <person name="Zhang H."/>
            <person name="Grigoriev I.V."/>
            <person name="Rokhsar D.S."/>
            <person name="Boore J.L."/>
        </authorList>
    </citation>
    <scope>NUCLEOTIDE SEQUENCE [LARGE SCALE GENOMIC DNA]</scope>
    <source>
        <strain evidence="5 6">P6497</strain>
    </source>
</reference>
<dbReference type="InterPro" id="IPR045379">
    <property type="entry name" value="Crinkler_N"/>
</dbReference>
<dbReference type="InParanoid" id="G4ZIQ6"/>
<dbReference type="OMA" id="CWVIAIC"/>
<comment type="subcellular location">
    <subcellularLocation>
        <location evidence="1">Host cell</location>
    </subcellularLocation>
    <subcellularLocation>
        <location evidence="2">Secreted</location>
    </subcellularLocation>
</comment>
<dbReference type="GO" id="GO:0005576">
    <property type="term" value="C:extracellular region"/>
    <property type="evidence" value="ECO:0007669"/>
    <property type="project" value="UniProtKB-SubCell"/>
</dbReference>
<dbReference type="Proteomes" id="UP000002640">
    <property type="component" value="Unassembled WGS sequence"/>
</dbReference>
<dbReference type="GO" id="GO:0043657">
    <property type="term" value="C:host cell"/>
    <property type="evidence" value="ECO:0007669"/>
    <property type="project" value="UniProtKB-SubCell"/>
</dbReference>
<evidence type="ECO:0000256" key="2">
    <source>
        <dbReference type="ARBA" id="ARBA00004613"/>
    </source>
</evidence>
<keyword evidence="3" id="KW-0964">Secreted</keyword>
<dbReference type="GeneID" id="20643777"/>
<dbReference type="KEGG" id="psoj:PHYSODRAFT_314938"/>
<dbReference type="AlphaFoldDB" id="G4ZIQ6"/>
<dbReference type="EMBL" id="JH159154">
    <property type="protein sequence ID" value="EGZ17717.1"/>
    <property type="molecule type" value="Genomic_DNA"/>
</dbReference>
<evidence type="ECO:0000259" key="4">
    <source>
        <dbReference type="Pfam" id="PF20147"/>
    </source>
</evidence>